<keyword evidence="1" id="KW-0472">Membrane</keyword>
<feature type="transmembrane region" description="Helical" evidence="1">
    <location>
        <begin position="178"/>
        <end position="195"/>
    </location>
</feature>
<organism evidence="2 3">
    <name type="scientific">Alphaentomopoxvirus acuprea</name>
    <dbReference type="NCBI Taxonomy" id="62099"/>
    <lineage>
        <taxon>Viruses</taxon>
        <taxon>Varidnaviria</taxon>
        <taxon>Bamfordvirae</taxon>
        <taxon>Nucleocytoviricota</taxon>
        <taxon>Pokkesviricetes</taxon>
        <taxon>Chitovirales</taxon>
        <taxon>Poxviridae</taxon>
        <taxon>Entomopoxvirinae</taxon>
        <taxon>Alphaentomopoxvirus</taxon>
    </lineage>
</organism>
<feature type="transmembrane region" description="Helical" evidence="1">
    <location>
        <begin position="65"/>
        <end position="84"/>
    </location>
</feature>
<proteinExistence type="predicted"/>
<feature type="transmembrane region" description="Helical" evidence="1">
    <location>
        <begin position="96"/>
        <end position="117"/>
    </location>
</feature>
<sequence>MYPYCTFFSILIVVILLEYEFLSTDHVNCDVEIDKKNYADLFCMAMTQNLIYDGKDSYLENYGRWQFYIIIQMFIGVILCRIYLEFNKESIILKKCALLSYGLCCIISCWLLSYVSLGGYFNNFIKRIIYYPTSREIITPPINDIFPLESTCLVESIFNNFTSYETICKLPLNIHIPYYYIILCIAYIIGLYWIIKSLLQLLIEFVNIKINQKKNMYKHNILSSLNV</sequence>
<dbReference type="RefSeq" id="YP_009001538.1">
    <property type="nucleotide sequence ID" value="NC_023426.1"/>
</dbReference>
<dbReference type="GeneID" id="18263494"/>
<evidence type="ECO:0000313" key="3">
    <source>
        <dbReference type="Proteomes" id="UP000174145"/>
    </source>
</evidence>
<protein>
    <submittedName>
        <fullName evidence="2">Uncharacterized protein</fullName>
    </submittedName>
</protein>
<keyword evidence="3" id="KW-1185">Reference proteome</keyword>
<accession>W6JKV6</accession>
<dbReference type="KEGG" id="vg:18263494"/>
<name>W6JKV6_9POXV</name>
<keyword evidence="1" id="KW-1133">Transmembrane helix</keyword>
<reference evidence="2 3" key="1">
    <citation type="journal article" date="2014" name="Virology">
        <title>The complete genome sequence of the Alphaentomopoxvirus Anomala cuprea entomopoxvirus, including its terminal hairpin loop sequences, suggests a potentially unique mode of apoptosis inhibition and mode of DNA replication.</title>
        <authorList>
            <person name="Mitsuhashi W."/>
            <person name="Miyamoto K."/>
            <person name="Wada S."/>
        </authorList>
    </citation>
    <scope>NUCLEOTIDE SEQUENCE [LARGE SCALE GENOMIC DNA]</scope>
    <source>
        <strain evidence="2">CV6M</strain>
    </source>
</reference>
<evidence type="ECO:0000256" key="1">
    <source>
        <dbReference type="SAM" id="Phobius"/>
    </source>
</evidence>
<evidence type="ECO:0000313" key="2">
    <source>
        <dbReference type="EMBL" id="BAO49425.1"/>
    </source>
</evidence>
<keyword evidence="1" id="KW-0812">Transmembrane</keyword>
<dbReference type="EMBL" id="AP013055">
    <property type="protein sequence ID" value="BAO49425.1"/>
    <property type="molecule type" value="Genomic_DNA"/>
</dbReference>
<dbReference type="Proteomes" id="UP000174145">
    <property type="component" value="Segment"/>
</dbReference>